<evidence type="ECO:0000256" key="1">
    <source>
        <dbReference type="SAM" id="Phobius"/>
    </source>
</evidence>
<sequence>MKKRFGLLTLGIIAGIVALANLGSLLALGVSAAIVFAGVHFYLKSDSTFLKIFWASVGILGLISAVVNVPGFFGILAILAVWYVVKKWNNEEVNFSSSIVKTDDPFVNFEKQWNELSK</sequence>
<accession>A0A1I5Y5N3</accession>
<dbReference type="AlphaFoldDB" id="A0A1I5Y5N3"/>
<evidence type="ECO:0000313" key="3">
    <source>
        <dbReference type="Proteomes" id="UP000198734"/>
    </source>
</evidence>
<protein>
    <submittedName>
        <fullName evidence="2">Lia operon protein LiaI</fullName>
    </submittedName>
</protein>
<dbReference type="RefSeq" id="WP_093536511.1">
    <property type="nucleotide sequence ID" value="NZ_CP183885.1"/>
</dbReference>
<keyword evidence="1" id="KW-1133">Transmembrane helix</keyword>
<evidence type="ECO:0000313" key="2">
    <source>
        <dbReference type="EMBL" id="SFQ39237.1"/>
    </source>
</evidence>
<keyword evidence="3" id="KW-1185">Reference proteome</keyword>
<organism evidence="2 3">
    <name type="scientific">Psychrobacillus psychrotolerans</name>
    <dbReference type="NCBI Taxonomy" id="126156"/>
    <lineage>
        <taxon>Bacteria</taxon>
        <taxon>Bacillati</taxon>
        <taxon>Bacillota</taxon>
        <taxon>Bacilli</taxon>
        <taxon>Bacillales</taxon>
        <taxon>Bacillaceae</taxon>
        <taxon>Psychrobacillus</taxon>
    </lineage>
</organism>
<keyword evidence="1" id="KW-0472">Membrane</keyword>
<dbReference type="STRING" id="126156.SAMN05421670_1906"/>
<proteinExistence type="predicted"/>
<keyword evidence="1" id="KW-0812">Transmembrane</keyword>
<gene>
    <name evidence="2" type="ORF">SAMN05421670_1906</name>
</gene>
<reference evidence="3" key="1">
    <citation type="submission" date="2016-10" db="EMBL/GenBank/DDBJ databases">
        <authorList>
            <person name="Varghese N."/>
            <person name="Submissions S."/>
        </authorList>
    </citation>
    <scope>NUCLEOTIDE SEQUENCE [LARGE SCALE GENOMIC DNA]</scope>
    <source>
        <strain evidence="3">DSM 11706</strain>
    </source>
</reference>
<name>A0A1I5Y5N3_9BACI</name>
<feature type="transmembrane region" description="Helical" evidence="1">
    <location>
        <begin position="53"/>
        <end position="85"/>
    </location>
</feature>
<dbReference type="EMBL" id="FOXU01000002">
    <property type="protein sequence ID" value="SFQ39237.1"/>
    <property type="molecule type" value="Genomic_DNA"/>
</dbReference>
<dbReference type="OrthoDB" id="2971941at2"/>
<dbReference type="Proteomes" id="UP000198734">
    <property type="component" value="Unassembled WGS sequence"/>
</dbReference>